<evidence type="ECO:0000313" key="2">
    <source>
        <dbReference type="EMBL" id="KAG5523494.1"/>
    </source>
</evidence>
<organism evidence="2 3">
    <name type="scientific">Rhododendron griersonianum</name>
    <dbReference type="NCBI Taxonomy" id="479676"/>
    <lineage>
        <taxon>Eukaryota</taxon>
        <taxon>Viridiplantae</taxon>
        <taxon>Streptophyta</taxon>
        <taxon>Embryophyta</taxon>
        <taxon>Tracheophyta</taxon>
        <taxon>Spermatophyta</taxon>
        <taxon>Magnoliopsida</taxon>
        <taxon>eudicotyledons</taxon>
        <taxon>Gunneridae</taxon>
        <taxon>Pentapetalae</taxon>
        <taxon>asterids</taxon>
        <taxon>Ericales</taxon>
        <taxon>Ericaceae</taxon>
        <taxon>Ericoideae</taxon>
        <taxon>Rhodoreae</taxon>
        <taxon>Rhododendron</taxon>
    </lineage>
</organism>
<feature type="region of interest" description="Disordered" evidence="1">
    <location>
        <begin position="196"/>
        <end position="215"/>
    </location>
</feature>
<feature type="region of interest" description="Disordered" evidence="1">
    <location>
        <begin position="105"/>
        <end position="150"/>
    </location>
</feature>
<feature type="compositionally biased region" description="Polar residues" evidence="1">
    <location>
        <begin position="105"/>
        <end position="120"/>
    </location>
</feature>
<feature type="compositionally biased region" description="Polar residues" evidence="1">
    <location>
        <begin position="24"/>
        <end position="37"/>
    </location>
</feature>
<proteinExistence type="predicted"/>
<keyword evidence="3" id="KW-1185">Reference proteome</keyword>
<name>A0AAV6I819_9ERIC</name>
<feature type="region of interest" description="Disordered" evidence="1">
    <location>
        <begin position="222"/>
        <end position="257"/>
    </location>
</feature>
<feature type="compositionally biased region" description="Basic and acidic residues" evidence="1">
    <location>
        <begin position="625"/>
        <end position="637"/>
    </location>
</feature>
<reference evidence="2" key="1">
    <citation type="submission" date="2020-08" db="EMBL/GenBank/DDBJ databases">
        <title>Plant Genome Project.</title>
        <authorList>
            <person name="Zhang R.-G."/>
        </authorList>
    </citation>
    <scope>NUCLEOTIDE SEQUENCE</scope>
    <source>
        <strain evidence="2">WSP0</strain>
        <tissue evidence="2">Leaf</tissue>
    </source>
</reference>
<sequence length="659" mass="72808">MDDSDKGLFSSSTATIKPSAIPKFSTTGQPDENTQNCDKMVSKLHSSLRKPPIKHFMSPTVSAASKASAPRNKVLVERNEALNSTETHHNNTTNLYSKISPLCSTDSSVSNRVTPVQSRGSESDDEQNTCVSDSSLAYDPLTNSLSPRPKFLRYKPNRRREIFLGEENEIGKENVVFGVKSNVRLDSQMGFVKQEDGENMTGNEQDEGSGVKSSACLASRRNISKEDKVPSSEESIVDQKDEKINELNGDHQEDDSDEEIEEFEKEENYSVLKNVMEFLLVIGILFLSTIYICSMNSPSPSLTSHALGHLKYGYHRIQNYASEVDFLEGRSLSLVQSQTEGMQFNSSVGFGEEAKTEGNIKGLVESADKLVKVVDVEKTVGFPPEENAESEEVLDQLKGIELSETTEKSEDVQVEVEDKDKDETIKVVFDDGVEKEVVEIKMEERVEEGLTKNADGISKGEVDLVMEFLLVLVMAALSLLGFHFWRKKTSLSIEKPLSESILAEKTTSVDPVVLPYVEEEHVEKVESFVNPSSSLLRSTEEEFYQIRAPTVELLGEFVIGEVSSSIKSCGMKSKMMEVEVSSSSVFQEKGTGSKAHVFSSPVKPTASEFPTMNSPSYGSFTAENKISKKEEGKEGEVKSAAATTVRRSSRLRSRAVMSP</sequence>
<dbReference type="PANTHER" id="PTHR34775:SF6">
    <property type="entry name" value="TRANSMEMBRANE PROTEIN"/>
    <property type="match status" value="1"/>
</dbReference>
<protein>
    <submittedName>
        <fullName evidence="2">Uncharacterized protein</fullName>
    </submittedName>
</protein>
<accession>A0AAV6I819</accession>
<evidence type="ECO:0000313" key="3">
    <source>
        <dbReference type="Proteomes" id="UP000823749"/>
    </source>
</evidence>
<dbReference type="PANTHER" id="PTHR34775">
    <property type="entry name" value="TRANSMEMBRANE PROTEIN"/>
    <property type="match status" value="1"/>
</dbReference>
<feature type="region of interest" description="Disordered" evidence="1">
    <location>
        <begin position="1"/>
        <end position="70"/>
    </location>
</feature>
<feature type="region of interest" description="Disordered" evidence="1">
    <location>
        <begin position="606"/>
        <end position="659"/>
    </location>
</feature>
<dbReference type="EMBL" id="JACTNZ010000012">
    <property type="protein sequence ID" value="KAG5523494.1"/>
    <property type="molecule type" value="Genomic_DNA"/>
</dbReference>
<comment type="caution">
    <text evidence="2">The sequence shown here is derived from an EMBL/GenBank/DDBJ whole genome shotgun (WGS) entry which is preliminary data.</text>
</comment>
<feature type="compositionally biased region" description="Polar residues" evidence="1">
    <location>
        <begin position="608"/>
        <end position="622"/>
    </location>
</feature>
<gene>
    <name evidence="2" type="ORF">RHGRI_035335</name>
</gene>
<dbReference type="Proteomes" id="UP000823749">
    <property type="component" value="Chromosome 12"/>
</dbReference>
<feature type="compositionally biased region" description="Basic and acidic residues" evidence="1">
    <location>
        <begin position="223"/>
        <end position="251"/>
    </location>
</feature>
<feature type="compositionally biased region" description="Polar residues" evidence="1">
    <location>
        <begin position="128"/>
        <end position="146"/>
    </location>
</feature>
<evidence type="ECO:0000256" key="1">
    <source>
        <dbReference type="SAM" id="MobiDB-lite"/>
    </source>
</evidence>
<dbReference type="AlphaFoldDB" id="A0AAV6I819"/>